<keyword evidence="1" id="KW-0812">Transmembrane</keyword>
<accession>A0A091BBD8</accession>
<dbReference type="CDD" id="cd12913">
    <property type="entry name" value="PDC1_MCP_like"/>
    <property type="match status" value="1"/>
</dbReference>
<name>A0A091BBD8_9GAMM</name>
<gene>
    <name evidence="2" type="ORF">P873_12575</name>
</gene>
<protein>
    <recommendedName>
        <fullName evidence="4">Cache domain-containing protein</fullName>
    </recommendedName>
</protein>
<keyword evidence="1" id="KW-0472">Membrane</keyword>
<evidence type="ECO:0000313" key="2">
    <source>
        <dbReference type="EMBL" id="KFN49041.1"/>
    </source>
</evidence>
<keyword evidence="3" id="KW-1185">Reference proteome</keyword>
<comment type="caution">
    <text evidence="2">The sequence shown here is derived from an EMBL/GenBank/DDBJ whole genome shotgun (WGS) entry which is preliminary data.</text>
</comment>
<feature type="transmembrane region" description="Helical" evidence="1">
    <location>
        <begin position="30"/>
        <end position="52"/>
    </location>
</feature>
<dbReference type="eggNOG" id="COG2770">
    <property type="taxonomic scope" value="Bacteria"/>
</dbReference>
<sequence length="272" mass="29678">MSSPPDPAPTPATTPAIRRVGWRHSLRTRMAVSSTIAGVAMLLMMSLAAYLGMRDLLQRNVREEVVGMARQTSLGLHATLDSVQISGDTLAMNAAGIGRNPLELRTLLVSTVRADPDIFGAMLVIEPGRLAPDDPGFSWYVRRGVDGELHESTLPDLGIDYRIEPWYIRTVTTTTPWWSEPAASNTFGGSALTTYYRPLRTPGVDGEPGTAFGLVGLDVPIARLRAQLASLPTDRNLRLMLLSPERLYVLHPDPTIRMHVTLDHLVHAGGRA</sequence>
<dbReference type="RefSeq" id="WP_043797971.1">
    <property type="nucleotide sequence ID" value="NZ_AWXU01000043.1"/>
</dbReference>
<dbReference type="Gene3D" id="3.30.450.20">
    <property type="entry name" value="PAS domain"/>
    <property type="match status" value="1"/>
</dbReference>
<feature type="non-terminal residue" evidence="2">
    <location>
        <position position="272"/>
    </location>
</feature>
<reference evidence="2 3" key="1">
    <citation type="submission" date="2013-09" db="EMBL/GenBank/DDBJ databases">
        <title>Genome sequencing of Arenimonas composti.</title>
        <authorList>
            <person name="Chen F."/>
            <person name="Wang G."/>
        </authorList>
    </citation>
    <scope>NUCLEOTIDE SEQUENCE [LARGE SCALE GENOMIC DNA]</scope>
    <source>
        <strain evidence="2 3">TR7-09</strain>
    </source>
</reference>
<dbReference type="EMBL" id="AWXU01000043">
    <property type="protein sequence ID" value="KFN49041.1"/>
    <property type="molecule type" value="Genomic_DNA"/>
</dbReference>
<evidence type="ECO:0000256" key="1">
    <source>
        <dbReference type="SAM" id="Phobius"/>
    </source>
</evidence>
<evidence type="ECO:0000313" key="3">
    <source>
        <dbReference type="Proteomes" id="UP000029391"/>
    </source>
</evidence>
<dbReference type="AlphaFoldDB" id="A0A091BBD8"/>
<dbReference type="Proteomes" id="UP000029391">
    <property type="component" value="Unassembled WGS sequence"/>
</dbReference>
<keyword evidence="1" id="KW-1133">Transmembrane helix</keyword>
<evidence type="ECO:0008006" key="4">
    <source>
        <dbReference type="Google" id="ProtNLM"/>
    </source>
</evidence>
<proteinExistence type="predicted"/>
<organism evidence="2 3">
    <name type="scientific">Arenimonas composti TR7-09 = DSM 18010</name>
    <dbReference type="NCBI Taxonomy" id="1121013"/>
    <lineage>
        <taxon>Bacteria</taxon>
        <taxon>Pseudomonadati</taxon>
        <taxon>Pseudomonadota</taxon>
        <taxon>Gammaproteobacteria</taxon>
        <taxon>Lysobacterales</taxon>
        <taxon>Lysobacteraceae</taxon>
        <taxon>Arenimonas</taxon>
    </lineage>
</organism>